<name>A0AA95KJI4_9GAMM</name>
<keyword evidence="1" id="KW-0812">Transmembrane</keyword>
<proteinExistence type="predicted"/>
<feature type="transmembrane region" description="Helical" evidence="1">
    <location>
        <begin position="21"/>
        <end position="46"/>
    </location>
</feature>
<gene>
    <name evidence="2" type="ORF">QJT80_12690</name>
</gene>
<evidence type="ECO:0000256" key="1">
    <source>
        <dbReference type="SAM" id="Phobius"/>
    </source>
</evidence>
<dbReference type="KEGG" id="tdu:QJT80_12690"/>
<keyword evidence="1" id="KW-1133">Transmembrane helix</keyword>
<reference evidence="2" key="2">
    <citation type="submission" date="2023-04" db="EMBL/GenBank/DDBJ databases">
        <authorList>
            <person name="Beletskiy A.V."/>
            <person name="Mardanov A.V."/>
            <person name="Ravin N.V."/>
        </authorList>
    </citation>
    <scope>NUCLEOTIDE SEQUENCE</scope>
    <source>
        <strain evidence="2">GKL-01</strain>
    </source>
</reference>
<organism evidence="2">
    <name type="scientific">Candidatus Thiocaldithrix dubininis</name>
    <dbReference type="NCBI Taxonomy" id="3080823"/>
    <lineage>
        <taxon>Bacteria</taxon>
        <taxon>Pseudomonadati</taxon>
        <taxon>Pseudomonadota</taxon>
        <taxon>Gammaproteobacteria</taxon>
        <taxon>Thiotrichales</taxon>
        <taxon>Thiotrichaceae</taxon>
        <taxon>Candidatus Thiocaldithrix</taxon>
    </lineage>
</organism>
<dbReference type="Proteomes" id="UP001300672">
    <property type="component" value="Chromosome"/>
</dbReference>
<keyword evidence="1" id="KW-0472">Membrane</keyword>
<evidence type="ECO:0000313" key="2">
    <source>
        <dbReference type="EMBL" id="WGZ90332.1"/>
    </source>
</evidence>
<reference evidence="2" key="1">
    <citation type="journal article" date="2023" name="Int. J. Mol. Sci.">
        <title>Metagenomics Revealed a New Genus 'Candidatus Thiocaldithrix dubininis' gen. nov., sp. nov. and a New Species 'Candidatus Thiothrix putei' sp. nov. in the Family Thiotrichaceae, Some Members of Which Have Traits of Both Na+- and H+-Motive Energetics.</title>
        <authorList>
            <person name="Ravin N.V."/>
            <person name="Muntyan M.S."/>
            <person name="Smolyakov D.D."/>
            <person name="Rudenko T.S."/>
            <person name="Beletsky A.V."/>
            <person name="Mardanov A.V."/>
            <person name="Grabovich M.Y."/>
        </authorList>
    </citation>
    <scope>NUCLEOTIDE SEQUENCE</scope>
    <source>
        <strain evidence="2">GKL-01</strain>
    </source>
</reference>
<dbReference type="AlphaFoldDB" id="A0AA95KJI4"/>
<dbReference type="EMBL" id="CP124755">
    <property type="protein sequence ID" value="WGZ90332.1"/>
    <property type="molecule type" value="Genomic_DNA"/>
</dbReference>
<accession>A0AA95KJI4</accession>
<sequence length="64" mass="6938">MALLLLEPVLPNKLNGLKQKALVLAPMLEFALLVLLLVLVLAPILVLVPESSEVISVIVELLRT</sequence>
<protein>
    <submittedName>
        <fullName evidence="2">Uncharacterized protein</fullName>
    </submittedName>
</protein>